<dbReference type="InterPro" id="IPR013149">
    <property type="entry name" value="ADH-like_C"/>
</dbReference>
<dbReference type="OrthoDB" id="1879366at2759"/>
<dbReference type="InterPro" id="IPR020843">
    <property type="entry name" value="ER"/>
</dbReference>
<evidence type="ECO:0000256" key="2">
    <source>
        <dbReference type="ARBA" id="ARBA00022723"/>
    </source>
</evidence>
<dbReference type="SUPFAM" id="SSF51735">
    <property type="entry name" value="NAD(P)-binding Rossmann-fold domains"/>
    <property type="match status" value="1"/>
</dbReference>
<gene>
    <name evidence="7" type="ORF">PGUG_05764</name>
</gene>
<dbReference type="AlphaFoldDB" id="A5DR63"/>
<evidence type="ECO:0000313" key="7">
    <source>
        <dbReference type="EMBL" id="EDK41666.2"/>
    </source>
</evidence>
<dbReference type="InterPro" id="IPR011032">
    <property type="entry name" value="GroES-like_sf"/>
</dbReference>
<dbReference type="Gene3D" id="3.40.50.720">
    <property type="entry name" value="NAD(P)-binding Rossmann-like Domain"/>
    <property type="match status" value="1"/>
</dbReference>
<sequence length="364" mass="39696">MSVPDKFQGFGVDDKENWNKPKLVEYERKSIGPNDVVVKNIACGLCYSDIHTLQGNWAPLNRKGLVVGHEIVGDVISVGDKVTSIKVGQRVGIGAKSSSCMTCHRCQHDNEQYCRKSVGTYNSKYQDGYVSQGGYSSHSIANEMFVFPLPENLDPYVAAPLMCAGLTVFSPLVRTLGYDAKGKSVAIIGIGGLGHLAIQFANAIGAEVWAFSRSSSKKQQALDMGATGFVATAEDKDWYKKYSDKFDMVLNCGSGVEGLNLDHYLNVSKVECKFISVGLPPTSEKFSVSPFTFLSTGGSFGATALGSKKEVLKMFQIAADKGVKPWIEKVPISEENVTKALDRCEAGDVRYRFVFTELEKAFKL</sequence>
<dbReference type="PANTHER" id="PTHR42683">
    <property type="entry name" value="ALDEHYDE REDUCTASE"/>
    <property type="match status" value="1"/>
</dbReference>
<evidence type="ECO:0000256" key="5">
    <source>
        <dbReference type="RuleBase" id="RU361277"/>
    </source>
</evidence>
<dbReference type="Pfam" id="PF08240">
    <property type="entry name" value="ADH_N"/>
    <property type="match status" value="1"/>
</dbReference>
<dbReference type="EMBL" id="CH408162">
    <property type="protein sequence ID" value="EDK41666.2"/>
    <property type="molecule type" value="Genomic_DNA"/>
</dbReference>
<keyword evidence="4" id="KW-0560">Oxidoreductase</keyword>
<evidence type="ECO:0000259" key="6">
    <source>
        <dbReference type="SMART" id="SM00829"/>
    </source>
</evidence>
<comment type="cofactor">
    <cofactor evidence="1 5">
        <name>Zn(2+)</name>
        <dbReference type="ChEBI" id="CHEBI:29105"/>
    </cofactor>
</comment>
<dbReference type="Gene3D" id="3.90.180.10">
    <property type="entry name" value="Medium-chain alcohol dehydrogenases, catalytic domain"/>
    <property type="match status" value="1"/>
</dbReference>
<dbReference type="STRING" id="294746.A5DR63"/>
<dbReference type="Proteomes" id="UP000001997">
    <property type="component" value="Unassembled WGS sequence"/>
</dbReference>
<proteinExistence type="inferred from homology"/>
<keyword evidence="2 5" id="KW-0479">Metal-binding</keyword>
<evidence type="ECO:0000256" key="3">
    <source>
        <dbReference type="ARBA" id="ARBA00022833"/>
    </source>
</evidence>
<evidence type="ECO:0000313" key="8">
    <source>
        <dbReference type="Proteomes" id="UP000001997"/>
    </source>
</evidence>
<dbReference type="eggNOG" id="KOG0023">
    <property type="taxonomic scope" value="Eukaryota"/>
</dbReference>
<protein>
    <recommendedName>
        <fullName evidence="6">Enoyl reductase (ER) domain-containing protein</fullName>
    </recommendedName>
</protein>
<keyword evidence="8" id="KW-1185">Reference proteome</keyword>
<organism evidence="7 8">
    <name type="scientific">Meyerozyma guilliermondii (strain ATCC 6260 / CBS 566 / DSM 6381 / JCM 1539 / NBRC 10279 / NRRL Y-324)</name>
    <name type="common">Yeast</name>
    <name type="synonym">Candida guilliermondii</name>
    <dbReference type="NCBI Taxonomy" id="294746"/>
    <lineage>
        <taxon>Eukaryota</taxon>
        <taxon>Fungi</taxon>
        <taxon>Dikarya</taxon>
        <taxon>Ascomycota</taxon>
        <taxon>Saccharomycotina</taxon>
        <taxon>Pichiomycetes</taxon>
        <taxon>Debaryomycetaceae</taxon>
        <taxon>Meyerozyma</taxon>
    </lineage>
</organism>
<dbReference type="HOGENOM" id="CLU_026673_20_2_1"/>
<accession>A5DR63</accession>
<dbReference type="GO" id="GO:0016616">
    <property type="term" value="F:oxidoreductase activity, acting on the CH-OH group of donors, NAD or NADP as acceptor"/>
    <property type="evidence" value="ECO:0007669"/>
    <property type="project" value="InterPro"/>
</dbReference>
<dbReference type="PROSITE" id="PS00059">
    <property type="entry name" value="ADH_ZINC"/>
    <property type="match status" value="1"/>
</dbReference>
<reference evidence="7 8" key="1">
    <citation type="journal article" date="2009" name="Nature">
        <title>Evolution of pathogenicity and sexual reproduction in eight Candida genomes.</title>
        <authorList>
            <person name="Butler G."/>
            <person name="Rasmussen M.D."/>
            <person name="Lin M.F."/>
            <person name="Santos M.A."/>
            <person name="Sakthikumar S."/>
            <person name="Munro C.A."/>
            <person name="Rheinbay E."/>
            <person name="Grabherr M."/>
            <person name="Forche A."/>
            <person name="Reedy J.L."/>
            <person name="Agrafioti I."/>
            <person name="Arnaud M.B."/>
            <person name="Bates S."/>
            <person name="Brown A.J."/>
            <person name="Brunke S."/>
            <person name="Costanzo M.C."/>
            <person name="Fitzpatrick D.A."/>
            <person name="de Groot P.W."/>
            <person name="Harris D."/>
            <person name="Hoyer L.L."/>
            <person name="Hube B."/>
            <person name="Klis F.M."/>
            <person name="Kodira C."/>
            <person name="Lennard N."/>
            <person name="Logue M.E."/>
            <person name="Martin R."/>
            <person name="Neiman A.M."/>
            <person name="Nikolaou E."/>
            <person name="Quail M.A."/>
            <person name="Quinn J."/>
            <person name="Santos M.C."/>
            <person name="Schmitzberger F.F."/>
            <person name="Sherlock G."/>
            <person name="Shah P."/>
            <person name="Silverstein K.A."/>
            <person name="Skrzypek M.S."/>
            <person name="Soll D."/>
            <person name="Staggs R."/>
            <person name="Stansfield I."/>
            <person name="Stumpf M.P."/>
            <person name="Sudbery P.E."/>
            <person name="Srikantha T."/>
            <person name="Zeng Q."/>
            <person name="Berman J."/>
            <person name="Berriman M."/>
            <person name="Heitman J."/>
            <person name="Gow N.A."/>
            <person name="Lorenz M.C."/>
            <person name="Birren B.W."/>
            <person name="Kellis M."/>
            <person name="Cuomo C.A."/>
        </authorList>
    </citation>
    <scope>NUCLEOTIDE SEQUENCE [LARGE SCALE GENOMIC DNA]</scope>
    <source>
        <strain evidence="8">ATCC 6260 / CBS 566 / DSM 6381 / JCM 1539 / NBRC 10279 / NRRL Y-324</strain>
    </source>
</reference>
<dbReference type="SUPFAM" id="SSF50129">
    <property type="entry name" value="GroES-like"/>
    <property type="match status" value="1"/>
</dbReference>
<name>A5DR63_PICGU</name>
<dbReference type="GeneID" id="5123844"/>
<dbReference type="VEuPathDB" id="FungiDB:PGUG_05764"/>
<feature type="domain" description="Enoyl reductase (ER)" evidence="6">
    <location>
        <begin position="11"/>
        <end position="305"/>
    </location>
</feature>
<dbReference type="InParanoid" id="A5DR63"/>
<comment type="similarity">
    <text evidence="5">Belongs to the zinc-containing alcohol dehydrogenase family.</text>
</comment>
<dbReference type="OMA" id="GHMAIMI"/>
<dbReference type="RefSeq" id="XP_001482001.2">
    <property type="nucleotide sequence ID" value="XM_001481951.1"/>
</dbReference>
<dbReference type="FunFam" id="3.40.50.720:FF:000022">
    <property type="entry name" value="Cinnamyl alcohol dehydrogenase"/>
    <property type="match status" value="1"/>
</dbReference>
<dbReference type="InterPro" id="IPR002328">
    <property type="entry name" value="ADH_Zn_CS"/>
</dbReference>
<evidence type="ECO:0000256" key="1">
    <source>
        <dbReference type="ARBA" id="ARBA00001947"/>
    </source>
</evidence>
<dbReference type="InterPro" id="IPR047109">
    <property type="entry name" value="CAD-like"/>
</dbReference>
<dbReference type="SMART" id="SM00829">
    <property type="entry name" value="PKS_ER"/>
    <property type="match status" value="1"/>
</dbReference>
<dbReference type="PROSITE" id="PS00065">
    <property type="entry name" value="D_2_HYDROXYACID_DH_1"/>
    <property type="match status" value="1"/>
</dbReference>
<keyword evidence="3 5" id="KW-0862">Zinc</keyword>
<dbReference type="GO" id="GO:0008270">
    <property type="term" value="F:zinc ion binding"/>
    <property type="evidence" value="ECO:0007669"/>
    <property type="project" value="InterPro"/>
</dbReference>
<evidence type="ECO:0000256" key="4">
    <source>
        <dbReference type="ARBA" id="ARBA00023002"/>
    </source>
</evidence>
<dbReference type="KEGG" id="pgu:PGUG_05764"/>
<dbReference type="InterPro" id="IPR036291">
    <property type="entry name" value="NAD(P)-bd_dom_sf"/>
</dbReference>
<dbReference type="Pfam" id="PF00107">
    <property type="entry name" value="ADH_zinc_N"/>
    <property type="match status" value="1"/>
</dbReference>
<dbReference type="InterPro" id="IPR013154">
    <property type="entry name" value="ADH-like_N"/>
</dbReference>
<dbReference type="CDD" id="cd05283">
    <property type="entry name" value="CAD1"/>
    <property type="match status" value="1"/>
</dbReference>
<dbReference type="InterPro" id="IPR029752">
    <property type="entry name" value="D-isomer_DH_CS1"/>
</dbReference>